<reference evidence="2" key="1">
    <citation type="submission" date="2018-05" db="EMBL/GenBank/DDBJ databases">
        <authorList>
            <person name="Lanie J.A."/>
            <person name="Ng W.-L."/>
            <person name="Kazmierczak K.M."/>
            <person name="Andrzejewski T.M."/>
            <person name="Davidsen T.M."/>
            <person name="Wayne K.J."/>
            <person name="Tettelin H."/>
            <person name="Glass J.I."/>
            <person name="Rusch D."/>
            <person name="Podicherti R."/>
            <person name="Tsui H.-C.T."/>
            <person name="Winkler M.E."/>
        </authorList>
    </citation>
    <scope>NUCLEOTIDE SEQUENCE</scope>
</reference>
<gene>
    <name evidence="2" type="ORF">METZ01_LOCUS454934</name>
</gene>
<dbReference type="GO" id="GO:0016627">
    <property type="term" value="F:oxidoreductase activity, acting on the CH-CH group of donors"/>
    <property type="evidence" value="ECO:0007669"/>
    <property type="project" value="InterPro"/>
</dbReference>
<evidence type="ECO:0000313" key="2">
    <source>
        <dbReference type="EMBL" id="SVE02080.1"/>
    </source>
</evidence>
<protein>
    <recommendedName>
        <fullName evidence="1">Acyl-CoA dehydrogenase/oxidase N-terminal domain-containing protein</fullName>
    </recommendedName>
</protein>
<accession>A0A383A3C4</accession>
<dbReference type="EMBL" id="UINC01188721">
    <property type="protein sequence ID" value="SVE02080.1"/>
    <property type="molecule type" value="Genomic_DNA"/>
</dbReference>
<organism evidence="2">
    <name type="scientific">marine metagenome</name>
    <dbReference type="NCBI Taxonomy" id="408172"/>
    <lineage>
        <taxon>unclassified sequences</taxon>
        <taxon>metagenomes</taxon>
        <taxon>ecological metagenomes</taxon>
    </lineage>
</organism>
<name>A0A383A3C4_9ZZZZ</name>
<dbReference type="GO" id="GO:0050660">
    <property type="term" value="F:flavin adenine dinucleotide binding"/>
    <property type="evidence" value="ECO:0007669"/>
    <property type="project" value="InterPro"/>
</dbReference>
<sequence length="104" mass="11961">MYSGMTSKALDWQKKIRKFVNDELIPWEVHAEMNKGELPQEIETKHREIALSLGLSGMGIPKESGGLGLSMFEQMIIWEQLGRVTNALSWCFPEVQDWMTNNFT</sequence>
<dbReference type="Gene3D" id="1.10.540.10">
    <property type="entry name" value="Acyl-CoA dehydrogenase/oxidase, N-terminal domain"/>
    <property type="match status" value="1"/>
</dbReference>
<feature type="domain" description="Acyl-CoA dehydrogenase/oxidase N-terminal" evidence="1">
    <location>
        <begin position="11"/>
        <end position="99"/>
    </location>
</feature>
<dbReference type="InterPro" id="IPR009100">
    <property type="entry name" value="AcylCoA_DH/oxidase_NM_dom_sf"/>
</dbReference>
<feature type="non-terminal residue" evidence="2">
    <location>
        <position position="104"/>
    </location>
</feature>
<dbReference type="InterPro" id="IPR013786">
    <property type="entry name" value="AcylCoA_DH/ox_N"/>
</dbReference>
<dbReference type="Pfam" id="PF02771">
    <property type="entry name" value="Acyl-CoA_dh_N"/>
    <property type="match status" value="1"/>
</dbReference>
<evidence type="ECO:0000259" key="1">
    <source>
        <dbReference type="Pfam" id="PF02771"/>
    </source>
</evidence>
<dbReference type="AlphaFoldDB" id="A0A383A3C4"/>
<proteinExistence type="predicted"/>
<dbReference type="SUPFAM" id="SSF56645">
    <property type="entry name" value="Acyl-CoA dehydrogenase NM domain-like"/>
    <property type="match status" value="1"/>
</dbReference>
<dbReference type="InterPro" id="IPR037069">
    <property type="entry name" value="AcylCoA_DH/ox_N_sf"/>
</dbReference>